<accession>A0A1B1UKF3</accession>
<dbReference type="InterPro" id="IPR058240">
    <property type="entry name" value="rSAM_sf"/>
</dbReference>
<evidence type="ECO:0000313" key="1">
    <source>
        <dbReference type="EMBL" id="ANW03319.1"/>
    </source>
</evidence>
<gene>
    <name evidence="1" type="ORF">LMTR13_27450</name>
</gene>
<keyword evidence="2" id="KW-1185">Reference proteome</keyword>
<dbReference type="KEGG" id="bic:LMTR13_27450"/>
<sequence length="194" mass="21207">MLIWQEMAALGYDQTDGNRFVRSHEFTDPFKKIRTSASSDLLGVGAGAYSHVGVKVAKANYRGHVFRNDPNIRTYVDAVLTGNVPIATGRGVDEEELLAGSYATGLRTGRIEDESRRSLRSAHPQLSRYYDALVNELNNAGALEAYLDDSGQAGLRLSSLGKLFEDEALSFFFSPAVKSALATKTTSERKLQLA</sequence>
<name>A0A1B1UKF3_9BRAD</name>
<dbReference type="SUPFAM" id="SSF102114">
    <property type="entry name" value="Radical SAM enzymes"/>
    <property type="match status" value="1"/>
</dbReference>
<protein>
    <submittedName>
        <fullName evidence="1">Uncharacterized protein</fullName>
    </submittedName>
</protein>
<organism evidence="1 2">
    <name type="scientific">Bradyrhizobium icense</name>
    <dbReference type="NCBI Taxonomy" id="1274631"/>
    <lineage>
        <taxon>Bacteria</taxon>
        <taxon>Pseudomonadati</taxon>
        <taxon>Pseudomonadota</taxon>
        <taxon>Alphaproteobacteria</taxon>
        <taxon>Hyphomicrobiales</taxon>
        <taxon>Nitrobacteraceae</taxon>
        <taxon>Bradyrhizobium</taxon>
    </lineage>
</organism>
<dbReference type="EMBL" id="CP016428">
    <property type="protein sequence ID" value="ANW03319.1"/>
    <property type="molecule type" value="Genomic_DNA"/>
</dbReference>
<reference evidence="1 2" key="1">
    <citation type="submission" date="2016-07" db="EMBL/GenBank/DDBJ databases">
        <title>Complete genome sequence of Bradyrhizobium icense LMTR 13T, a potential inoculant strain isolated from lima bean (Phaseolus lunatus) in Peru.</title>
        <authorList>
            <person name="Ormeno-Orrillo E."/>
            <person name="Duran D."/>
            <person name="Rogel M.A."/>
            <person name="Rey L."/>
            <person name="Imperial J."/>
            <person name="Ruiz-Argueso T."/>
            <person name="Martinez-Romero E."/>
        </authorList>
    </citation>
    <scope>NUCLEOTIDE SEQUENCE [LARGE SCALE GENOMIC DNA]</scope>
    <source>
        <strain evidence="1 2">LMTR 13</strain>
    </source>
</reference>
<dbReference type="AlphaFoldDB" id="A0A1B1UKF3"/>
<proteinExistence type="predicted"/>
<evidence type="ECO:0000313" key="2">
    <source>
        <dbReference type="Proteomes" id="UP000092839"/>
    </source>
</evidence>
<dbReference type="Proteomes" id="UP000092839">
    <property type="component" value="Chromosome"/>
</dbReference>
<dbReference type="STRING" id="1274631.LMTR13_27450"/>